<evidence type="ECO:0000259" key="1">
    <source>
        <dbReference type="Pfam" id="PF04909"/>
    </source>
</evidence>
<dbReference type="PANTHER" id="PTHR35563">
    <property type="entry name" value="BARREL METAL-DEPENDENT HYDROLASE, PUTATIVE (AFU_ORTHOLOGUE AFUA_1G16240)-RELATED"/>
    <property type="match status" value="1"/>
</dbReference>
<dbReference type="InterPro" id="IPR032466">
    <property type="entry name" value="Metal_Hydrolase"/>
</dbReference>
<dbReference type="InterPro" id="IPR006680">
    <property type="entry name" value="Amidohydro-rel"/>
</dbReference>
<dbReference type="Gene3D" id="3.20.20.140">
    <property type="entry name" value="Metal-dependent hydrolases"/>
    <property type="match status" value="1"/>
</dbReference>
<dbReference type="Pfam" id="PF04909">
    <property type="entry name" value="Amidohydro_2"/>
    <property type="match status" value="1"/>
</dbReference>
<gene>
    <name evidence="2" type="ORF">SAMN06265221_11963</name>
</gene>
<keyword evidence="3" id="KW-1185">Reference proteome</keyword>
<reference evidence="2 3" key="1">
    <citation type="submission" date="2017-05" db="EMBL/GenBank/DDBJ databases">
        <authorList>
            <person name="Varghese N."/>
            <person name="Submissions S."/>
        </authorList>
    </citation>
    <scope>NUCLEOTIDE SEQUENCE [LARGE SCALE GENOMIC DNA]</scope>
    <source>
        <strain evidence="2 3">DSM 100094</strain>
    </source>
</reference>
<dbReference type="OrthoDB" id="9787654at2"/>
<sequence length="177" mass="18648">MTAICDTHVHIFDPKNFPYAAGRAYTPPRALLPELRANMALLNAGRCVLVQPSVYGTDNACLLDGLRSLGAAARGVAVIDPLATTDKELADLHAAGVRAVRVNFEDRQGGAPVDKIEVIRATANRVASGGMAVQLYVDLHTAAQVVDLSCFGDGCRSLTILRGSRSATGLPTRHLSG</sequence>
<organism evidence="2 3">
    <name type="scientific">Paracoccus laeviglucosivorans</name>
    <dbReference type="NCBI Taxonomy" id="1197861"/>
    <lineage>
        <taxon>Bacteria</taxon>
        <taxon>Pseudomonadati</taxon>
        <taxon>Pseudomonadota</taxon>
        <taxon>Alphaproteobacteria</taxon>
        <taxon>Rhodobacterales</taxon>
        <taxon>Paracoccaceae</taxon>
        <taxon>Paracoccus</taxon>
    </lineage>
</organism>
<evidence type="ECO:0000313" key="2">
    <source>
        <dbReference type="EMBL" id="SMO93186.1"/>
    </source>
</evidence>
<proteinExistence type="predicted"/>
<dbReference type="EMBL" id="FXTK01000019">
    <property type="protein sequence ID" value="SMO93186.1"/>
    <property type="molecule type" value="Genomic_DNA"/>
</dbReference>
<dbReference type="RefSeq" id="WP_142664389.1">
    <property type="nucleotide sequence ID" value="NZ_FXTK01000019.1"/>
</dbReference>
<dbReference type="SUPFAM" id="SSF51556">
    <property type="entry name" value="Metallo-dependent hydrolases"/>
    <property type="match status" value="1"/>
</dbReference>
<name>A0A521FAK1_9RHOB</name>
<dbReference type="AlphaFoldDB" id="A0A521FAK1"/>
<accession>A0A521FAK1</accession>
<protein>
    <submittedName>
        <fullName evidence="2">Amidohydrolase</fullName>
    </submittedName>
</protein>
<dbReference type="PANTHER" id="PTHR35563:SF2">
    <property type="entry name" value="BARREL METAL-DEPENDENT HYDROLASE, PUTATIVE (AFU_ORTHOLOGUE AFUA_1G16240)-RELATED"/>
    <property type="match status" value="1"/>
</dbReference>
<dbReference type="InterPro" id="IPR052358">
    <property type="entry name" value="Aro_Compnd_Degr_Hydrolases"/>
</dbReference>
<keyword evidence="2" id="KW-0378">Hydrolase</keyword>
<dbReference type="Proteomes" id="UP000319014">
    <property type="component" value="Unassembled WGS sequence"/>
</dbReference>
<dbReference type="GO" id="GO:0016787">
    <property type="term" value="F:hydrolase activity"/>
    <property type="evidence" value="ECO:0007669"/>
    <property type="project" value="UniProtKB-KW"/>
</dbReference>
<feature type="domain" description="Amidohydrolase-related" evidence="1">
    <location>
        <begin position="5"/>
        <end position="136"/>
    </location>
</feature>
<evidence type="ECO:0000313" key="3">
    <source>
        <dbReference type="Proteomes" id="UP000319014"/>
    </source>
</evidence>